<comment type="subcellular location">
    <subcellularLocation>
        <location evidence="4">Nucleus</location>
    </subcellularLocation>
</comment>
<feature type="compositionally biased region" description="Basic and acidic residues" evidence="5">
    <location>
        <begin position="35"/>
        <end position="49"/>
    </location>
</feature>
<evidence type="ECO:0000313" key="7">
    <source>
        <dbReference type="Proteomes" id="UP000694846"/>
    </source>
</evidence>
<dbReference type="EMBL" id="GGMS01001489">
    <property type="protein sequence ID" value="MBY70692.1"/>
    <property type="molecule type" value="Transcribed_RNA"/>
</dbReference>
<dbReference type="GO" id="GO:0006355">
    <property type="term" value="P:regulation of DNA-templated transcription"/>
    <property type="evidence" value="ECO:0007669"/>
    <property type="project" value="InterPro"/>
</dbReference>
<feature type="region of interest" description="Disordered" evidence="5">
    <location>
        <begin position="341"/>
        <end position="371"/>
    </location>
</feature>
<proteinExistence type="predicted"/>
<keyword evidence="2" id="KW-0804">Transcription</keyword>
<evidence type="ECO:0000313" key="8">
    <source>
        <dbReference type="RefSeq" id="XP_025409091.1"/>
    </source>
</evidence>
<dbReference type="GO" id="GO:0003712">
    <property type="term" value="F:transcription coregulator activity"/>
    <property type="evidence" value="ECO:0007669"/>
    <property type="project" value="TreeGrafter"/>
</dbReference>
<sequence length="701" mass="80164">MDQCQIDNIDELKISHDVHQESNIKSIKPINIKKNTSESDHRTPKRKSDISNSNILKKKKKYETALAAIFPENDQSYSQYAQDYAEGYIKKMRERLDSESFDLAIKLLASFSEADDSNINELYQHITEVLSDKNEDLIYEFLGFLLPGQALSIGKFTDYLELTRIKEFIRKLQVCMKKQPTQVRKILDNLFHLSQTENITPLDVHTAMLPLLKSNPILVDCFFQLIPTEHPPESFFSDDNWEDLDIDQSINCGIDYEEIIPSDSEDQTLLNICHCLCHKTGDNIHCRSCGLKFFKGRIYFDTPEGLKLAKINFEGADPFVVQSKIDKTEENVAVKKKNRKNLIKNSSPGSAEDIKGSTGTESEEDLIDIKPKKRQKSKVVQSLKLKFKKEENPKCKDDQEINDTGKSIVHVTNEELNTSEMVFFCIPKAESSVKMLPKKKLKGDINESIIPKECVVVNQLSSENTNFDSFNSNMKNNEIDNEGSLNIFHLNSVNNLSKERKAGFNLIPSTLSIDSVSEISNKIKKELSSQSSNSDFSENYNQLQPSSTSLMVHENSDETSKQIKTEFIEDLDTNIVSNKQCDNQNISTKLQTEFYLSSNTANDINISLNEHITSKTGVIEKLPKCYVDVQKQDNELEKQSINKWTIDEDKIILQTCKRVEDIEVLLETINRRIPQRSVSEIQERFTTLMTLLEQMIDVKQN</sequence>
<feature type="compositionally biased region" description="Low complexity" evidence="5">
    <location>
        <begin position="25"/>
        <end position="34"/>
    </location>
</feature>
<protein>
    <submittedName>
        <fullName evidence="6">GON-4-like protein</fullName>
    </submittedName>
    <submittedName>
        <fullName evidence="8">Uncharacterized protein LOC112682643</fullName>
    </submittedName>
</protein>
<feature type="region of interest" description="Disordered" evidence="5">
    <location>
        <begin position="25"/>
        <end position="53"/>
    </location>
</feature>
<dbReference type="PROSITE" id="PS51477">
    <property type="entry name" value="PAH"/>
    <property type="match status" value="1"/>
</dbReference>
<dbReference type="Gene3D" id="1.10.10.60">
    <property type="entry name" value="Homeodomain-like"/>
    <property type="match status" value="1"/>
</dbReference>
<dbReference type="InterPro" id="IPR003822">
    <property type="entry name" value="PAH"/>
</dbReference>
<dbReference type="RefSeq" id="XP_025409091.1">
    <property type="nucleotide sequence ID" value="XM_025553306.1"/>
</dbReference>
<keyword evidence="7" id="KW-1185">Reference proteome</keyword>
<reference evidence="8" key="2">
    <citation type="submission" date="2025-04" db="UniProtKB">
        <authorList>
            <consortium name="RefSeq"/>
        </authorList>
    </citation>
    <scope>IDENTIFICATION</scope>
    <source>
        <tissue evidence="8">Whole body</tissue>
    </source>
</reference>
<name>A0A2S2Q0M5_9HEMI</name>
<evidence type="ECO:0000256" key="4">
    <source>
        <dbReference type="PROSITE-ProRule" id="PRU00810"/>
    </source>
</evidence>
<dbReference type="OrthoDB" id="6257037at2759"/>
<keyword evidence="3 4" id="KW-0539">Nucleus</keyword>
<organism evidence="6">
    <name type="scientific">Sipha flava</name>
    <name type="common">yellow sugarcane aphid</name>
    <dbReference type="NCBI Taxonomy" id="143950"/>
    <lineage>
        <taxon>Eukaryota</taxon>
        <taxon>Metazoa</taxon>
        <taxon>Ecdysozoa</taxon>
        <taxon>Arthropoda</taxon>
        <taxon>Hexapoda</taxon>
        <taxon>Insecta</taxon>
        <taxon>Pterygota</taxon>
        <taxon>Neoptera</taxon>
        <taxon>Paraneoptera</taxon>
        <taxon>Hemiptera</taxon>
        <taxon>Sternorrhyncha</taxon>
        <taxon>Aphidomorpha</taxon>
        <taxon>Aphidoidea</taxon>
        <taxon>Aphididae</taxon>
        <taxon>Sipha</taxon>
    </lineage>
</organism>
<dbReference type="AlphaFoldDB" id="A0A2S2Q0M5"/>
<keyword evidence="1" id="KW-0805">Transcription regulation</keyword>
<reference evidence="6" key="1">
    <citation type="submission" date="2018-04" db="EMBL/GenBank/DDBJ databases">
        <title>Transcriptome assembly of Sipha flava.</title>
        <authorList>
            <person name="Scully E.D."/>
            <person name="Geib S.M."/>
            <person name="Palmer N.A."/>
            <person name="Koch K."/>
            <person name="Bradshaw J."/>
            <person name="Heng-Moss T."/>
            <person name="Sarath G."/>
        </authorList>
    </citation>
    <scope>NUCLEOTIDE SEQUENCE</scope>
</reference>
<dbReference type="Proteomes" id="UP000694846">
    <property type="component" value="Unplaced"/>
</dbReference>
<evidence type="ECO:0000313" key="6">
    <source>
        <dbReference type="EMBL" id="MBY70692.1"/>
    </source>
</evidence>
<accession>A0A2S2Q0M5</accession>
<dbReference type="InterPro" id="IPR052435">
    <property type="entry name" value="YY1-Transcr_Regul"/>
</dbReference>
<gene>
    <name evidence="6" type="primary">Gon4l</name>
    <name evidence="8" type="synonym">LOC112682643</name>
    <name evidence="6" type="ORF">g.104029</name>
</gene>
<dbReference type="PANTHER" id="PTHR16088:SF3">
    <property type="entry name" value="GON-4-LIKE PROTEIN"/>
    <property type="match status" value="1"/>
</dbReference>
<evidence type="ECO:0000256" key="2">
    <source>
        <dbReference type="ARBA" id="ARBA00023163"/>
    </source>
</evidence>
<evidence type="ECO:0000256" key="3">
    <source>
        <dbReference type="ARBA" id="ARBA00023242"/>
    </source>
</evidence>
<evidence type="ECO:0000256" key="5">
    <source>
        <dbReference type="SAM" id="MobiDB-lite"/>
    </source>
</evidence>
<evidence type="ECO:0000256" key="1">
    <source>
        <dbReference type="ARBA" id="ARBA00023015"/>
    </source>
</evidence>
<dbReference type="PANTHER" id="PTHR16088">
    <property type="entry name" value="YY1 ASSOCIATED PROTEIN-RELATED"/>
    <property type="match status" value="1"/>
</dbReference>
<dbReference type="GO" id="GO:0005634">
    <property type="term" value="C:nucleus"/>
    <property type="evidence" value="ECO:0007669"/>
    <property type="project" value="UniProtKB-SubCell"/>
</dbReference>